<dbReference type="EMBL" id="CP049109">
    <property type="protein sequence ID" value="QIG81116.1"/>
    <property type="molecule type" value="Genomic_DNA"/>
</dbReference>
<reference evidence="1 2" key="1">
    <citation type="submission" date="2020-02" db="EMBL/GenBank/DDBJ databases">
        <authorList>
            <person name="Zheng R.K."/>
            <person name="Sun C.M."/>
        </authorList>
    </citation>
    <scope>NUCLEOTIDE SEQUENCE [LARGE SCALE GENOMIC DNA]</scope>
    <source>
        <strain evidence="2">zrk23</strain>
    </source>
</reference>
<dbReference type="AlphaFoldDB" id="A0A6G6Y970"/>
<name>A0A6G6Y970_9SPHN</name>
<evidence type="ECO:0000313" key="2">
    <source>
        <dbReference type="Proteomes" id="UP000501568"/>
    </source>
</evidence>
<evidence type="ECO:0000313" key="1">
    <source>
        <dbReference type="EMBL" id="QIG81116.1"/>
    </source>
</evidence>
<organism evidence="1 2">
    <name type="scientific">Stakelama tenebrarum</name>
    <dbReference type="NCBI Taxonomy" id="2711215"/>
    <lineage>
        <taxon>Bacteria</taxon>
        <taxon>Pseudomonadati</taxon>
        <taxon>Pseudomonadota</taxon>
        <taxon>Alphaproteobacteria</taxon>
        <taxon>Sphingomonadales</taxon>
        <taxon>Sphingomonadaceae</taxon>
        <taxon>Stakelama</taxon>
    </lineage>
</organism>
<accession>A0A6G6Y970</accession>
<protein>
    <submittedName>
        <fullName evidence="1">Uncharacterized protein</fullName>
    </submittedName>
</protein>
<dbReference type="Proteomes" id="UP000501568">
    <property type="component" value="Chromosome"/>
</dbReference>
<proteinExistence type="predicted"/>
<gene>
    <name evidence="1" type="ORF">G5C33_15900</name>
</gene>
<dbReference type="KEGG" id="spzr:G5C33_15900"/>
<dbReference type="RefSeq" id="WP_165328045.1">
    <property type="nucleotide sequence ID" value="NZ_CP049109.1"/>
</dbReference>
<sequence>MKLMQLTRCLIGRHKRDRGVTVKDGVMYSRCIGCGRRMVRSGPRWRLVRASK</sequence>
<keyword evidence="2" id="KW-1185">Reference proteome</keyword>